<dbReference type="Pfam" id="PF19834">
    <property type="entry name" value="DUF6314"/>
    <property type="match status" value="1"/>
</dbReference>
<dbReference type="InterPro" id="IPR050346">
    <property type="entry name" value="FMO-like"/>
</dbReference>
<keyword evidence="2" id="KW-0285">Flavoprotein</keyword>
<gene>
    <name evidence="6" type="ORF">TI39_contig633g00002</name>
</gene>
<dbReference type="GO" id="GO:0050661">
    <property type="term" value="F:NADP binding"/>
    <property type="evidence" value="ECO:0007669"/>
    <property type="project" value="InterPro"/>
</dbReference>
<dbReference type="InterPro" id="IPR020946">
    <property type="entry name" value="Flavin_mOase-like"/>
</dbReference>
<reference evidence="6 7" key="1">
    <citation type="submission" date="2015-03" db="EMBL/GenBank/DDBJ databases">
        <title>RNA-seq based gene annotation and comparative genomics of four Zymoseptoria species reveal species-specific pathogenicity related genes and transposable element activity.</title>
        <authorList>
            <person name="Grandaubert J."/>
            <person name="Bhattacharyya A."/>
            <person name="Stukenbrock E.H."/>
        </authorList>
    </citation>
    <scope>NUCLEOTIDE SEQUENCE [LARGE SCALE GENOMIC DNA]</scope>
    <source>
        <strain evidence="6 7">Zb18110</strain>
    </source>
</reference>
<dbReference type="EMBL" id="LAFY01000625">
    <property type="protein sequence ID" value="KJX96395.1"/>
    <property type="molecule type" value="Genomic_DNA"/>
</dbReference>
<organism evidence="6 7">
    <name type="scientific">Zymoseptoria brevis</name>
    <dbReference type="NCBI Taxonomy" id="1047168"/>
    <lineage>
        <taxon>Eukaryota</taxon>
        <taxon>Fungi</taxon>
        <taxon>Dikarya</taxon>
        <taxon>Ascomycota</taxon>
        <taxon>Pezizomycotina</taxon>
        <taxon>Dothideomycetes</taxon>
        <taxon>Dothideomycetidae</taxon>
        <taxon>Mycosphaerellales</taxon>
        <taxon>Mycosphaerellaceae</taxon>
        <taxon>Zymoseptoria</taxon>
    </lineage>
</organism>
<name>A0A0F4GJN1_9PEZI</name>
<dbReference type="SUPFAM" id="SSF51905">
    <property type="entry name" value="FAD/NAD(P)-binding domain"/>
    <property type="match status" value="1"/>
</dbReference>
<evidence type="ECO:0000256" key="3">
    <source>
        <dbReference type="ARBA" id="ARBA00022827"/>
    </source>
</evidence>
<evidence type="ECO:0000256" key="2">
    <source>
        <dbReference type="ARBA" id="ARBA00022630"/>
    </source>
</evidence>
<keyword evidence="7" id="KW-1185">Reference proteome</keyword>
<evidence type="ECO:0000256" key="4">
    <source>
        <dbReference type="ARBA" id="ARBA00023002"/>
    </source>
</evidence>
<dbReference type="Gene3D" id="3.50.50.60">
    <property type="entry name" value="FAD/NAD(P)-binding domain"/>
    <property type="match status" value="1"/>
</dbReference>
<comment type="similarity">
    <text evidence="1">Belongs to the FMO family.</text>
</comment>
<evidence type="ECO:0000313" key="6">
    <source>
        <dbReference type="EMBL" id="KJX96395.1"/>
    </source>
</evidence>
<protein>
    <submittedName>
        <fullName evidence="6">Pyridine nucleotide-disulfide oxidoreductase like protein</fullName>
    </submittedName>
</protein>
<dbReference type="InterPro" id="IPR045632">
    <property type="entry name" value="DUF6314"/>
</dbReference>
<dbReference type="PRINTS" id="PR00419">
    <property type="entry name" value="ADXRDTASE"/>
</dbReference>
<sequence length="718" mass="80450">MKSVCIVGAGPAGLAGAKVLLGTKQFTVTILEKGDRIGGIWALDENSKDGYLSPSTPTNLSRFTVGFSDLDWKSIDLSSGKHGEEAKQNVPMFPKAWHVNRYLETYRQQHIPENTILFGRQVVQTQRHVDATGTVKWIVTSRDEDGRNDTKEYDHLMLASGFFSQPRPLPFSRPRVTTVHSSRYRSLEDLFSRSEYAAGKKILMIGERPQQHGVEHRYEGCNIVHVSPRPIYTLPPYPPVDDEFKSFIPLDLRLYDLSRRPEGPIRANAGRVTSAVRNVIHGALQSMVGGDQSDLGSPGLVIPKGDTRTAAQAAISESYPEFVRSGIINVVPGRVIALEDTEEGHVTARVQSAAGEVSIEGIGAVIYATGYAPASAVDFLPEDVKQELHYDSSSDRLPIILSGWQTMVESVPDLAILGFYEGPFWPIVEMQARLTADRWLSKRSVNRRPYEETEKLLDLRKAMHERAFDVPQHWFGDYAGFMEEMASHLQLRRNDGPFSKREGIVSPARYLSTDSDVTQAVAIMQDLHQTWHACRDQGRYVPRATFRALQGDWNIHRTIKSALPSFPSGVLDGTASFHPRAPTKDKSGMTFDLEHLYIESGTLVLSNGASMTARRRYVYRYSEAEDTLSVWFVKPDDDLEVDYLFHDLEFVKPAEAAKEGACVAKADHLCVDDMYRTQYRFPFKGISLLEFKNTHTVRGPSKDYVATTSFRRAVKQSG</sequence>
<evidence type="ECO:0000313" key="7">
    <source>
        <dbReference type="Proteomes" id="UP000033647"/>
    </source>
</evidence>
<dbReference type="Pfam" id="PF00743">
    <property type="entry name" value="FMO-like"/>
    <property type="match status" value="1"/>
</dbReference>
<keyword evidence="4" id="KW-0560">Oxidoreductase</keyword>
<dbReference type="PANTHER" id="PTHR23023">
    <property type="entry name" value="DIMETHYLANILINE MONOOXYGENASE"/>
    <property type="match status" value="1"/>
</dbReference>
<evidence type="ECO:0000259" key="5">
    <source>
        <dbReference type="Pfam" id="PF19834"/>
    </source>
</evidence>
<evidence type="ECO:0000256" key="1">
    <source>
        <dbReference type="ARBA" id="ARBA00009183"/>
    </source>
</evidence>
<dbReference type="GO" id="GO:0004499">
    <property type="term" value="F:N,N-dimethylaniline monooxygenase activity"/>
    <property type="evidence" value="ECO:0007669"/>
    <property type="project" value="InterPro"/>
</dbReference>
<feature type="domain" description="DUF6314" evidence="5">
    <location>
        <begin position="549"/>
        <end position="712"/>
    </location>
</feature>
<keyword evidence="3" id="KW-0274">FAD</keyword>
<dbReference type="InterPro" id="IPR036188">
    <property type="entry name" value="FAD/NAD-bd_sf"/>
</dbReference>
<dbReference type="AlphaFoldDB" id="A0A0F4GJN1"/>
<accession>A0A0F4GJN1</accession>
<dbReference type="OrthoDB" id="66881at2759"/>
<comment type="caution">
    <text evidence="6">The sequence shown here is derived from an EMBL/GenBank/DDBJ whole genome shotgun (WGS) entry which is preliminary data.</text>
</comment>
<dbReference type="Proteomes" id="UP000033647">
    <property type="component" value="Unassembled WGS sequence"/>
</dbReference>
<dbReference type="GO" id="GO:0050660">
    <property type="term" value="F:flavin adenine dinucleotide binding"/>
    <property type="evidence" value="ECO:0007669"/>
    <property type="project" value="InterPro"/>
</dbReference>
<proteinExistence type="inferred from homology"/>